<proteinExistence type="predicted"/>
<gene>
    <name evidence="1" type="ORF">C7B45_14025</name>
</gene>
<dbReference type="AlphaFoldDB" id="A0A2T2WEI1"/>
<dbReference type="InterPro" id="IPR015946">
    <property type="entry name" value="KH_dom-like_a/b"/>
</dbReference>
<dbReference type="PANTHER" id="PTHR35368:SF1">
    <property type="entry name" value="HYDROPEROXIDE REDUCTASE"/>
    <property type="match status" value="1"/>
</dbReference>
<dbReference type="InterPro" id="IPR052924">
    <property type="entry name" value="OsmC/Ohr_hydroprdx_reductase"/>
</dbReference>
<dbReference type="InterPro" id="IPR036102">
    <property type="entry name" value="OsmC/Ohrsf"/>
</dbReference>
<dbReference type="Gene3D" id="3.30.300.20">
    <property type="match status" value="1"/>
</dbReference>
<dbReference type="InterPro" id="IPR003718">
    <property type="entry name" value="OsmC/Ohr_fam"/>
</dbReference>
<dbReference type="Proteomes" id="UP000241848">
    <property type="component" value="Unassembled WGS sequence"/>
</dbReference>
<organism evidence="1 2">
    <name type="scientific">Sulfobacillus acidophilus</name>
    <dbReference type="NCBI Taxonomy" id="53633"/>
    <lineage>
        <taxon>Bacteria</taxon>
        <taxon>Bacillati</taxon>
        <taxon>Bacillota</taxon>
        <taxon>Clostridia</taxon>
        <taxon>Eubacteriales</taxon>
        <taxon>Clostridiales Family XVII. Incertae Sedis</taxon>
        <taxon>Sulfobacillus</taxon>
    </lineage>
</organism>
<protein>
    <submittedName>
        <fullName evidence="1">Osmotically inducible protein C</fullName>
    </submittedName>
</protein>
<dbReference type="PANTHER" id="PTHR35368">
    <property type="entry name" value="HYDROPEROXIDE REDUCTASE"/>
    <property type="match status" value="1"/>
</dbReference>
<evidence type="ECO:0000313" key="2">
    <source>
        <dbReference type="Proteomes" id="UP000241848"/>
    </source>
</evidence>
<comment type="caution">
    <text evidence="1">The sequence shown here is derived from an EMBL/GenBank/DDBJ whole genome shotgun (WGS) entry which is preliminary data.</text>
</comment>
<reference evidence="1 2" key="1">
    <citation type="journal article" date="2014" name="BMC Genomics">
        <title>Comparison of environmental and isolate Sulfobacillus genomes reveals diverse carbon, sulfur, nitrogen, and hydrogen metabolisms.</title>
        <authorList>
            <person name="Justice N.B."/>
            <person name="Norman A."/>
            <person name="Brown C.T."/>
            <person name="Singh A."/>
            <person name="Thomas B.C."/>
            <person name="Banfield J.F."/>
        </authorList>
    </citation>
    <scope>NUCLEOTIDE SEQUENCE [LARGE SCALE GENOMIC DNA]</scope>
    <source>
        <strain evidence="1">AMDSBA3</strain>
    </source>
</reference>
<dbReference type="SUPFAM" id="SSF82784">
    <property type="entry name" value="OsmC-like"/>
    <property type="match status" value="1"/>
</dbReference>
<evidence type="ECO:0000313" key="1">
    <source>
        <dbReference type="EMBL" id="PSR20628.1"/>
    </source>
</evidence>
<dbReference type="Pfam" id="PF02566">
    <property type="entry name" value="OsmC"/>
    <property type="match status" value="1"/>
</dbReference>
<name>A0A2T2WEI1_9FIRM</name>
<dbReference type="EMBL" id="PXYV01000055">
    <property type="protein sequence ID" value="PSR20628.1"/>
    <property type="molecule type" value="Genomic_DNA"/>
</dbReference>
<sequence length="189" mass="20847">MTKEEHVMETNGINLDQLQATVEAVTADPEVARFEFRAETRWVLGGRSETQIQSFYGARQEDRSRLQPFTVVSDEPEVLLGTNAGPNAVELVLAALGSCLSVGIAYNAAARGIHLRALRLTITGTLDVQAFLGLTEAVRPGYERLEVKYHIESDATPDQVSDLLTYVQRTSPVLDIVRHPVPVTFVRID</sequence>
<accession>A0A2T2WEI1</accession>